<accession>A0ACD5A4K1</accession>
<reference evidence="1" key="1">
    <citation type="journal article" date="2025" name="Int. J. Syst. Evol. Microbiol.">
        <title>Streptomyces citrinus sp. nov., with yellow diffusible pigment.</title>
        <authorList>
            <person name="He Y."/>
            <person name="Yang E."/>
            <person name="Xu J."/>
            <person name="Sun Y."/>
            <person name="Sun L."/>
        </authorList>
    </citation>
    <scope>NUCLEOTIDE SEQUENCE</scope>
    <source>
        <strain evidence="1">Q6</strain>
    </source>
</reference>
<evidence type="ECO:0000313" key="1">
    <source>
        <dbReference type="EMBL" id="WWQ62093.1"/>
    </source>
</evidence>
<sequence>MNSTMLDSGMVRRKKEKKKRPAWGIPKGIFLIATPEGWRTSVLTESGNLCGRLDVPINTDPQDARAATAVMVTELTRDFHDTDVEVSWDPPREPWSSTAQVTLAADDEPPSPEPNGKRQTQE</sequence>
<evidence type="ECO:0000313" key="2">
    <source>
        <dbReference type="Proteomes" id="UP001432251"/>
    </source>
</evidence>
<gene>
    <name evidence="1" type="ORF">V2W30_01050</name>
</gene>
<keyword evidence="2" id="KW-1185">Reference proteome</keyword>
<proteinExistence type="predicted"/>
<protein>
    <submittedName>
        <fullName evidence="1">Uncharacterized protein</fullName>
    </submittedName>
</protein>
<name>A0ACD5A4K1_9ACTN</name>
<organism evidence="1 2">
    <name type="scientific">Streptomyces citrinus</name>
    <dbReference type="NCBI Taxonomy" id="3118173"/>
    <lineage>
        <taxon>Bacteria</taxon>
        <taxon>Bacillati</taxon>
        <taxon>Actinomycetota</taxon>
        <taxon>Actinomycetes</taxon>
        <taxon>Kitasatosporales</taxon>
        <taxon>Streptomycetaceae</taxon>
        <taxon>Streptomyces</taxon>
    </lineage>
</organism>
<dbReference type="Proteomes" id="UP001432251">
    <property type="component" value="Chromosome"/>
</dbReference>
<dbReference type="EMBL" id="CP146022">
    <property type="protein sequence ID" value="WWQ62093.1"/>
    <property type="molecule type" value="Genomic_DNA"/>
</dbReference>